<dbReference type="InterPro" id="IPR005673">
    <property type="entry name" value="ABC_phos-bd_PstS"/>
</dbReference>
<dbReference type="GO" id="GO:0042301">
    <property type="term" value="F:phosphate ion binding"/>
    <property type="evidence" value="ECO:0007669"/>
    <property type="project" value="InterPro"/>
</dbReference>
<keyword evidence="10" id="KW-1185">Reference proteome</keyword>
<feature type="binding site" evidence="5">
    <location>
        <begin position="191"/>
        <end position="193"/>
    </location>
    <ligand>
        <name>phosphate</name>
        <dbReference type="ChEBI" id="CHEBI:43474"/>
    </ligand>
</feature>
<evidence type="ECO:0000256" key="4">
    <source>
        <dbReference type="PIRNR" id="PIRNR002756"/>
    </source>
</evidence>
<dbReference type="EMBL" id="BOMB01000038">
    <property type="protein sequence ID" value="GID15159.1"/>
    <property type="molecule type" value="Genomic_DNA"/>
</dbReference>
<keyword evidence="3 4" id="KW-0592">Phosphate transport</keyword>
<evidence type="ECO:0000256" key="7">
    <source>
        <dbReference type="SAM" id="SignalP"/>
    </source>
</evidence>
<dbReference type="GO" id="GO:0043190">
    <property type="term" value="C:ATP-binding cassette (ABC) transporter complex"/>
    <property type="evidence" value="ECO:0007669"/>
    <property type="project" value="InterPro"/>
</dbReference>
<feature type="binding site" evidence="5">
    <location>
        <begin position="54"/>
        <end position="56"/>
    </location>
    <ligand>
        <name>phosphate</name>
        <dbReference type="ChEBI" id="CHEBI:43474"/>
    </ligand>
</feature>
<evidence type="ECO:0000256" key="3">
    <source>
        <dbReference type="ARBA" id="ARBA00022592"/>
    </source>
</evidence>
<feature type="binding site" evidence="5">
    <location>
        <position position="102"/>
    </location>
    <ligand>
        <name>phosphate</name>
        <dbReference type="ChEBI" id="CHEBI:43474"/>
    </ligand>
</feature>
<feature type="domain" description="PBP" evidence="8">
    <location>
        <begin position="41"/>
        <end position="338"/>
    </location>
</feature>
<dbReference type="Proteomes" id="UP000612808">
    <property type="component" value="Unassembled WGS sequence"/>
</dbReference>
<evidence type="ECO:0000256" key="5">
    <source>
        <dbReference type="PIRSR" id="PIRSR002756-1"/>
    </source>
</evidence>
<comment type="similarity">
    <text evidence="1 4">Belongs to the PstS family.</text>
</comment>
<dbReference type="InterPro" id="IPR024370">
    <property type="entry name" value="PBP_domain"/>
</dbReference>
<accession>A0A8J3JEC8</accession>
<evidence type="ECO:0000259" key="8">
    <source>
        <dbReference type="Pfam" id="PF12849"/>
    </source>
</evidence>
<dbReference type="PANTHER" id="PTHR42996">
    <property type="entry name" value="PHOSPHATE-BINDING PROTEIN PSTS"/>
    <property type="match status" value="1"/>
</dbReference>
<dbReference type="NCBIfam" id="TIGR00975">
    <property type="entry name" value="3a0107s03"/>
    <property type="match status" value="1"/>
</dbReference>
<dbReference type="RefSeq" id="WP_203663319.1">
    <property type="nucleotide sequence ID" value="NZ_BAAAZM010000001.1"/>
</dbReference>
<comment type="caution">
    <text evidence="9">The sequence shown here is derived from an EMBL/GenBank/DDBJ whole genome shotgun (WGS) entry which is preliminary data.</text>
</comment>
<evidence type="ECO:0000256" key="6">
    <source>
        <dbReference type="SAM" id="MobiDB-lite"/>
    </source>
</evidence>
<dbReference type="InterPro" id="IPR050962">
    <property type="entry name" value="Phosphate-bind_PstS"/>
</dbReference>
<proteinExistence type="inferred from homology"/>
<name>A0A8J3JEC8_9ACTN</name>
<dbReference type="Gene3D" id="3.40.190.10">
    <property type="entry name" value="Periplasmic binding protein-like II"/>
    <property type="match status" value="2"/>
</dbReference>
<evidence type="ECO:0000313" key="10">
    <source>
        <dbReference type="Proteomes" id="UP000612808"/>
    </source>
</evidence>
<organism evidence="9 10">
    <name type="scientific">Actinocatenispora rupis</name>
    <dbReference type="NCBI Taxonomy" id="519421"/>
    <lineage>
        <taxon>Bacteria</taxon>
        <taxon>Bacillati</taxon>
        <taxon>Actinomycetota</taxon>
        <taxon>Actinomycetes</taxon>
        <taxon>Micromonosporales</taxon>
        <taxon>Micromonosporaceae</taxon>
        <taxon>Actinocatenispora</taxon>
    </lineage>
</organism>
<dbReference type="GO" id="GO:0035435">
    <property type="term" value="P:phosphate ion transmembrane transport"/>
    <property type="evidence" value="ECO:0007669"/>
    <property type="project" value="InterPro"/>
</dbReference>
<protein>
    <recommendedName>
        <fullName evidence="4">Phosphate-binding protein</fullName>
    </recommendedName>
</protein>
<dbReference type="Pfam" id="PF12849">
    <property type="entry name" value="PBP_like_2"/>
    <property type="match status" value="1"/>
</dbReference>
<keyword evidence="2 4" id="KW-0813">Transport</keyword>
<sequence>MKLQRHGAIAALAITATLAMAACGSDNTGSGDSKAAAKAPSTDCAKGSLTSQGSTAQKNAMDQWIKAYQQKCSGAQITYDGTGSGAGVQAFTSGTADFAGSDSALKDGAEQTGADKRCKGGEALDLPMVTGPIAVVYNIGDVKGLQFKPATLAKIFAGKIKTWNDPAIKADNPSAKLPSTPIQPVHRADASGTSDNFTKYLSKTAAADWTYDHAKEWKAPGGVAAKGSDGVSAKVKSTAGTIAYDEWSYATTNGLNMAKIYNGAGAYTELTAEAAGKTVDGAKVVGQGDNLKLDIDYNTKVAGAYPIVLVTYEIACSKGNAADKLPLLKSFLTYVSSDDGQAALTSQGYAPLPKSVQTKVQAAVKGLA</sequence>
<dbReference type="PROSITE" id="PS51257">
    <property type="entry name" value="PROKAR_LIPOPROTEIN"/>
    <property type="match status" value="1"/>
</dbReference>
<feature type="signal peptide" evidence="7">
    <location>
        <begin position="1"/>
        <end position="21"/>
    </location>
</feature>
<feature type="binding site" evidence="5">
    <location>
        <position position="84"/>
    </location>
    <ligand>
        <name>phosphate</name>
        <dbReference type="ChEBI" id="CHEBI:43474"/>
    </ligand>
</feature>
<dbReference type="PANTHER" id="PTHR42996:SF1">
    <property type="entry name" value="PHOSPHATE-BINDING PROTEIN PSTS"/>
    <property type="match status" value="1"/>
</dbReference>
<dbReference type="PIRSF" id="PIRSF002756">
    <property type="entry name" value="PstS"/>
    <property type="match status" value="1"/>
</dbReference>
<evidence type="ECO:0000256" key="2">
    <source>
        <dbReference type="ARBA" id="ARBA00022448"/>
    </source>
</evidence>
<feature type="chain" id="PRO_5035318972" description="Phosphate-binding protein" evidence="7">
    <location>
        <begin position="22"/>
        <end position="368"/>
    </location>
</feature>
<keyword evidence="7" id="KW-0732">Signal</keyword>
<dbReference type="CDD" id="cd13565">
    <property type="entry name" value="PBP2_PstS"/>
    <property type="match status" value="1"/>
</dbReference>
<evidence type="ECO:0000256" key="1">
    <source>
        <dbReference type="ARBA" id="ARBA00008725"/>
    </source>
</evidence>
<dbReference type="SUPFAM" id="SSF53850">
    <property type="entry name" value="Periplasmic binding protein-like II"/>
    <property type="match status" value="1"/>
</dbReference>
<reference evidence="9" key="1">
    <citation type="submission" date="2021-01" db="EMBL/GenBank/DDBJ databases">
        <title>Whole genome shotgun sequence of Actinocatenispora rupis NBRC 107355.</title>
        <authorList>
            <person name="Komaki H."/>
            <person name="Tamura T."/>
        </authorList>
    </citation>
    <scope>NUCLEOTIDE SEQUENCE</scope>
    <source>
        <strain evidence="9">NBRC 107355</strain>
    </source>
</reference>
<evidence type="ECO:0000313" key="9">
    <source>
        <dbReference type="EMBL" id="GID15159.1"/>
    </source>
</evidence>
<feature type="region of interest" description="Disordered" evidence="6">
    <location>
        <begin position="171"/>
        <end position="190"/>
    </location>
</feature>
<gene>
    <name evidence="9" type="ORF">Aru02nite_60480</name>
</gene>
<feature type="region of interest" description="Disordered" evidence="6">
    <location>
        <begin position="30"/>
        <end position="52"/>
    </location>
</feature>
<dbReference type="AlphaFoldDB" id="A0A8J3JEC8"/>